<gene>
    <name evidence="1" type="ORF">PML95_08765</name>
</gene>
<accession>A0AAF0BCB7</accession>
<reference evidence="1" key="1">
    <citation type="submission" date="2023-01" db="EMBL/GenBank/DDBJ databases">
        <title>Oxazolidinone resistance genes in florfenicol resistant enterococci from beef cattle and veal calves at slaughter.</title>
        <authorList>
            <person name="Biggel M."/>
        </authorList>
    </citation>
    <scope>NUCLEOTIDE SEQUENCE</scope>
    <source>
        <strain evidence="1">K204-1</strain>
    </source>
</reference>
<evidence type="ECO:0000313" key="1">
    <source>
        <dbReference type="EMBL" id="WCG22473.1"/>
    </source>
</evidence>
<dbReference type="AlphaFoldDB" id="A0AAF0BCB7"/>
<dbReference type="RefSeq" id="WP_023605703.1">
    <property type="nucleotide sequence ID" value="NZ_BKBT01000039.1"/>
</dbReference>
<protein>
    <submittedName>
        <fullName evidence="1">DUF2969 domain-containing protein</fullName>
    </submittedName>
</protein>
<proteinExistence type="predicted"/>
<dbReference type="InterPro" id="IPR021351">
    <property type="entry name" value="DUF2969"/>
</dbReference>
<evidence type="ECO:0000313" key="2">
    <source>
        <dbReference type="Proteomes" id="UP001179600"/>
    </source>
</evidence>
<name>A0AAF0BCB7_9ENTE</name>
<dbReference type="Pfam" id="PF11184">
    <property type="entry name" value="DUF2969"/>
    <property type="match status" value="1"/>
</dbReference>
<dbReference type="EMBL" id="CP116507">
    <property type="protein sequence ID" value="WCG22473.1"/>
    <property type="molecule type" value="Genomic_DNA"/>
</dbReference>
<organism evidence="1 2">
    <name type="scientific">Vagococcus lutrae</name>
    <dbReference type="NCBI Taxonomy" id="81947"/>
    <lineage>
        <taxon>Bacteria</taxon>
        <taxon>Bacillati</taxon>
        <taxon>Bacillota</taxon>
        <taxon>Bacilli</taxon>
        <taxon>Lactobacillales</taxon>
        <taxon>Enterococcaceae</taxon>
        <taxon>Vagococcus</taxon>
    </lineage>
</organism>
<sequence>MAKNKDIEVTINEKQVQTAGETHIHHELMIGKKVIGTIEEQGNQKFVAVINDQESFPVKSFDEGYEVVIRHWNLFQ</sequence>
<dbReference type="GeneID" id="72384132"/>
<dbReference type="Proteomes" id="UP001179600">
    <property type="component" value="Chromosome"/>
</dbReference>